<dbReference type="EMBL" id="JANPWB010000010">
    <property type="protein sequence ID" value="KAJ1141543.1"/>
    <property type="molecule type" value="Genomic_DNA"/>
</dbReference>
<gene>
    <name evidence="2" type="ORF">NDU88_007872</name>
</gene>
<accession>A0AAV7QSY4</accession>
<name>A0AAV7QSY4_PLEWA</name>
<evidence type="ECO:0000313" key="3">
    <source>
        <dbReference type="Proteomes" id="UP001066276"/>
    </source>
</evidence>
<sequence length="92" mass="10728">MVLSEQYEEIIMSKRNLHNDKGKKGSVAYVLTKEPFDYLFWNPVNGQCYKQFDVFCPLQSVDCLIGTDNPSELVYLPSNKNMVEELEKRYVV</sequence>
<dbReference type="PANTHER" id="PTHR20837:SF2">
    <property type="entry name" value="PROTEIN CC2D2B"/>
    <property type="match status" value="1"/>
</dbReference>
<dbReference type="Pfam" id="PF24656">
    <property type="entry name" value="CEPT76_peptidase"/>
    <property type="match status" value="1"/>
</dbReference>
<proteinExistence type="predicted"/>
<dbReference type="InterPro" id="IPR052434">
    <property type="entry name" value="Tectonic-like_complex_comp"/>
</dbReference>
<evidence type="ECO:0000259" key="1">
    <source>
        <dbReference type="Pfam" id="PF24656"/>
    </source>
</evidence>
<dbReference type="GO" id="GO:0035869">
    <property type="term" value="C:ciliary transition zone"/>
    <property type="evidence" value="ECO:0007669"/>
    <property type="project" value="TreeGrafter"/>
</dbReference>
<reference evidence="2" key="1">
    <citation type="journal article" date="2022" name="bioRxiv">
        <title>Sequencing and chromosome-scale assembly of the giantPleurodeles waltlgenome.</title>
        <authorList>
            <person name="Brown T."/>
            <person name="Elewa A."/>
            <person name="Iarovenko S."/>
            <person name="Subramanian E."/>
            <person name="Araus A.J."/>
            <person name="Petzold A."/>
            <person name="Susuki M."/>
            <person name="Suzuki K.-i.T."/>
            <person name="Hayashi T."/>
            <person name="Toyoda A."/>
            <person name="Oliveira C."/>
            <person name="Osipova E."/>
            <person name="Leigh N.D."/>
            <person name="Simon A."/>
            <person name="Yun M.H."/>
        </authorList>
    </citation>
    <scope>NUCLEOTIDE SEQUENCE</scope>
    <source>
        <strain evidence="2">20211129_DDA</strain>
        <tissue evidence="2">Liver</tissue>
    </source>
</reference>
<keyword evidence="3" id="KW-1185">Reference proteome</keyword>
<protein>
    <recommendedName>
        <fullName evidence="1">CEP76/DRC7 peptidase-like domain-containing protein</fullName>
    </recommendedName>
</protein>
<comment type="caution">
    <text evidence="2">The sequence shown here is derived from an EMBL/GenBank/DDBJ whole genome shotgun (WGS) entry which is preliminary data.</text>
</comment>
<dbReference type="InterPro" id="IPR056290">
    <property type="entry name" value="CEPT76/DRC7_peptidase-like_dom"/>
</dbReference>
<feature type="domain" description="CEP76/DRC7 peptidase-like" evidence="1">
    <location>
        <begin position="22"/>
        <end position="69"/>
    </location>
</feature>
<dbReference type="GO" id="GO:1904491">
    <property type="term" value="P:protein localization to ciliary transition zone"/>
    <property type="evidence" value="ECO:0007669"/>
    <property type="project" value="TreeGrafter"/>
</dbReference>
<dbReference type="AlphaFoldDB" id="A0AAV7QSY4"/>
<organism evidence="2 3">
    <name type="scientific">Pleurodeles waltl</name>
    <name type="common">Iberian ribbed newt</name>
    <dbReference type="NCBI Taxonomy" id="8319"/>
    <lineage>
        <taxon>Eukaryota</taxon>
        <taxon>Metazoa</taxon>
        <taxon>Chordata</taxon>
        <taxon>Craniata</taxon>
        <taxon>Vertebrata</taxon>
        <taxon>Euteleostomi</taxon>
        <taxon>Amphibia</taxon>
        <taxon>Batrachia</taxon>
        <taxon>Caudata</taxon>
        <taxon>Salamandroidea</taxon>
        <taxon>Salamandridae</taxon>
        <taxon>Pleurodelinae</taxon>
        <taxon>Pleurodeles</taxon>
    </lineage>
</organism>
<evidence type="ECO:0000313" key="2">
    <source>
        <dbReference type="EMBL" id="KAJ1141543.1"/>
    </source>
</evidence>
<dbReference type="PANTHER" id="PTHR20837">
    <property type="entry name" value="CENTROSOMAL PROTEIN-RELATED"/>
    <property type="match status" value="1"/>
</dbReference>
<dbReference type="Proteomes" id="UP001066276">
    <property type="component" value="Chromosome 6"/>
</dbReference>
<dbReference type="GO" id="GO:1905515">
    <property type="term" value="P:non-motile cilium assembly"/>
    <property type="evidence" value="ECO:0007669"/>
    <property type="project" value="TreeGrafter"/>
</dbReference>